<evidence type="ECO:0000313" key="14">
    <source>
        <dbReference type="EMBL" id="SPO35799.1"/>
    </source>
</evidence>
<dbReference type="GO" id="GO:0016263">
    <property type="term" value="F:glycoprotein-N-acetylgalactosamine 3-beta-galactosyltransferase activity"/>
    <property type="evidence" value="ECO:0007669"/>
    <property type="project" value="UniProtKB-EC"/>
</dbReference>
<feature type="compositionally biased region" description="Low complexity" evidence="12">
    <location>
        <begin position="403"/>
        <end position="420"/>
    </location>
</feature>
<evidence type="ECO:0000256" key="9">
    <source>
        <dbReference type="ARBA" id="ARBA00022968"/>
    </source>
</evidence>
<dbReference type="Proteomes" id="UP000323386">
    <property type="component" value="Unassembled WGS sequence"/>
</dbReference>
<keyword evidence="11" id="KW-0472">Membrane</keyword>
<comment type="subcellular location">
    <subcellularLocation>
        <location evidence="1">Membrane</location>
        <topology evidence="1">Single-pass type II membrane protein</topology>
    </subcellularLocation>
</comment>
<reference evidence="14 15" key="1">
    <citation type="submission" date="2018-03" db="EMBL/GenBank/DDBJ databases">
        <authorList>
            <person name="Guldener U."/>
        </authorList>
    </citation>
    <scope>NUCLEOTIDE SEQUENCE [LARGE SCALE GENOMIC DNA]</scope>
    <source>
        <strain evidence="14 15">DAOM196992</strain>
    </source>
</reference>
<keyword evidence="5" id="KW-0328">Glycosyltransferase</keyword>
<evidence type="ECO:0000256" key="1">
    <source>
        <dbReference type="ARBA" id="ARBA00004606"/>
    </source>
</evidence>
<dbReference type="EMBL" id="OOIP01000003">
    <property type="protein sequence ID" value="SPO35799.1"/>
    <property type="molecule type" value="Genomic_DNA"/>
</dbReference>
<evidence type="ECO:0000256" key="4">
    <source>
        <dbReference type="ARBA" id="ARBA00012557"/>
    </source>
</evidence>
<dbReference type="InterPro" id="IPR003378">
    <property type="entry name" value="Fringe-like_glycosylTrfase"/>
</dbReference>
<accession>A0A5C3EX95</accession>
<keyword evidence="9" id="KW-0735">Signal-anchor</keyword>
<dbReference type="GO" id="GO:0000166">
    <property type="term" value="F:nucleotide binding"/>
    <property type="evidence" value="ECO:0007669"/>
    <property type="project" value="UniProtKB-KW"/>
</dbReference>
<feature type="region of interest" description="Disordered" evidence="12">
    <location>
        <begin position="1"/>
        <end position="30"/>
    </location>
</feature>
<feature type="region of interest" description="Disordered" evidence="12">
    <location>
        <begin position="396"/>
        <end position="427"/>
    </location>
</feature>
<comment type="similarity">
    <text evidence="3">Belongs to the glycosyltransferase 31 family. Beta3-Gal-T subfamily.</text>
</comment>
<keyword evidence="6" id="KW-0808">Transferase</keyword>
<evidence type="ECO:0000256" key="6">
    <source>
        <dbReference type="ARBA" id="ARBA00022679"/>
    </source>
</evidence>
<keyword evidence="8" id="KW-0547">Nucleotide-binding</keyword>
<dbReference type="AlphaFoldDB" id="A0A5C3EX95"/>
<name>A0A5C3EX95_9BASI</name>
<evidence type="ECO:0000256" key="11">
    <source>
        <dbReference type="ARBA" id="ARBA00023136"/>
    </source>
</evidence>
<dbReference type="GO" id="GO:0016020">
    <property type="term" value="C:membrane"/>
    <property type="evidence" value="ECO:0007669"/>
    <property type="project" value="UniProtKB-SubCell"/>
</dbReference>
<keyword evidence="10" id="KW-1133">Transmembrane helix</keyword>
<evidence type="ECO:0000256" key="7">
    <source>
        <dbReference type="ARBA" id="ARBA00022692"/>
    </source>
</evidence>
<evidence type="ECO:0000256" key="12">
    <source>
        <dbReference type="SAM" id="MobiDB-lite"/>
    </source>
</evidence>
<evidence type="ECO:0000313" key="15">
    <source>
        <dbReference type="Proteomes" id="UP000323386"/>
    </source>
</evidence>
<evidence type="ECO:0000259" key="13">
    <source>
        <dbReference type="Pfam" id="PF02434"/>
    </source>
</evidence>
<feature type="domain" description="Fringe-like glycosyltransferase" evidence="13">
    <location>
        <begin position="232"/>
        <end position="298"/>
    </location>
</feature>
<evidence type="ECO:0000256" key="3">
    <source>
        <dbReference type="ARBA" id="ARBA00006462"/>
    </source>
</evidence>
<evidence type="ECO:0000256" key="5">
    <source>
        <dbReference type="ARBA" id="ARBA00022676"/>
    </source>
</evidence>
<sequence>MTHFYQPIPSKESSAASSPRTRQADFPSFHSSLDDLHSTAEFASRTLSPPAKREARVWKWTTVLLAIAVVCLLGSRFTTSPAAPVVASHPLDAVTELANQTGPASASTPAPSPAAAPYRLEDDMVLITKSGSATIYERFLVHLQAAPKTLYQPNTLYVSDQALDVGGVTFWDALSAVSPRIAQNDEFRRLRAESTGLMHGSQLLTNTQDKEAGWKLDKFKFLPMMAEAYRRFPGKKWFVVVEADTFVFWHQLVRFLSTQDAARHLLFGHEVLVGFDGAPNTPFAHGGSGFVASRGLLDASFGADPDFEHKWDDLLLHNGYGDAVLCKALWDTPGVNLTALSRVDEVGVDMFHGDSFRDIQFGRWDWCKPVLSYHHVSPNDVARLYDFQRRIERVLPPAPPAPRASSGSSSSSDAVGSSNGDSKDEKHAAAAAEFNHMILHSDVWHEFRPKFLKDALDRVRANDGASEEVAVRGWRSLTRDDDAHHVDALDALQCQAICRNDVECLQWTFIPNGQEEDLKPARPDLGTCRYTTDRIRIGTYRPDLPTLFTGWFVKRIDDWGVVQGCSQQRLSGPVSP</sequence>
<evidence type="ECO:0000256" key="2">
    <source>
        <dbReference type="ARBA" id="ARBA00004922"/>
    </source>
</evidence>
<dbReference type="InterPro" id="IPR026050">
    <property type="entry name" value="C1GALT1/C1GALT1_chp1"/>
</dbReference>
<evidence type="ECO:0000256" key="8">
    <source>
        <dbReference type="ARBA" id="ARBA00022741"/>
    </source>
</evidence>
<keyword evidence="15" id="KW-1185">Reference proteome</keyword>
<proteinExistence type="inferred from homology"/>
<keyword evidence="7" id="KW-0812">Transmembrane</keyword>
<dbReference type="Pfam" id="PF02434">
    <property type="entry name" value="Fringe"/>
    <property type="match status" value="1"/>
</dbReference>
<dbReference type="EC" id="2.4.1.122" evidence="4"/>
<gene>
    <name evidence="14" type="ORF">PSFLO_01270</name>
</gene>
<dbReference type="PANTHER" id="PTHR23033">
    <property type="entry name" value="BETA1,3-GALACTOSYLTRANSFERASE"/>
    <property type="match status" value="1"/>
</dbReference>
<feature type="compositionally biased region" description="Polar residues" evidence="12">
    <location>
        <begin position="11"/>
        <end position="21"/>
    </location>
</feature>
<protein>
    <recommendedName>
        <fullName evidence="4">N-acetylgalactosaminide beta-1,3-galactosyltransferase</fullName>
        <ecNumber evidence="4">2.4.1.122</ecNumber>
    </recommendedName>
</protein>
<comment type="pathway">
    <text evidence="2">Protein modification; protein glycosylation.</text>
</comment>
<organism evidence="14 15">
    <name type="scientific">Pseudozyma flocculosa</name>
    <dbReference type="NCBI Taxonomy" id="84751"/>
    <lineage>
        <taxon>Eukaryota</taxon>
        <taxon>Fungi</taxon>
        <taxon>Dikarya</taxon>
        <taxon>Basidiomycota</taxon>
        <taxon>Ustilaginomycotina</taxon>
        <taxon>Ustilaginomycetes</taxon>
        <taxon>Ustilaginales</taxon>
        <taxon>Ustilaginaceae</taxon>
        <taxon>Pseudozyma</taxon>
    </lineage>
</organism>
<evidence type="ECO:0000256" key="10">
    <source>
        <dbReference type="ARBA" id="ARBA00022989"/>
    </source>
</evidence>
<dbReference type="OrthoDB" id="414175at2759"/>
<dbReference type="PANTHER" id="PTHR23033:SF47">
    <property type="entry name" value="APPLE DOMAIN-CONTAINING PROTEIN-RELATED"/>
    <property type="match status" value="1"/>
</dbReference>
<dbReference type="Gene3D" id="3.90.550.50">
    <property type="match status" value="1"/>
</dbReference>